<evidence type="ECO:0000256" key="1">
    <source>
        <dbReference type="SAM" id="SignalP"/>
    </source>
</evidence>
<evidence type="ECO:0008006" key="4">
    <source>
        <dbReference type="Google" id="ProtNLM"/>
    </source>
</evidence>
<keyword evidence="3" id="KW-1185">Reference proteome</keyword>
<feature type="chain" id="PRO_5035427239" description="Secreted protein" evidence="1">
    <location>
        <begin position="20"/>
        <end position="79"/>
    </location>
</feature>
<evidence type="ECO:0000313" key="2">
    <source>
        <dbReference type="EMBL" id="KAH7328777.1"/>
    </source>
</evidence>
<feature type="signal peptide" evidence="1">
    <location>
        <begin position="1"/>
        <end position="19"/>
    </location>
</feature>
<gene>
    <name evidence="2" type="ORF">B0I35DRAFT_418301</name>
</gene>
<proteinExistence type="predicted"/>
<dbReference type="AlphaFoldDB" id="A0A8K0T7I0"/>
<protein>
    <recommendedName>
        <fullName evidence="4">Secreted protein</fullName>
    </recommendedName>
</protein>
<dbReference type="EMBL" id="JAGPNK010000001">
    <property type="protein sequence ID" value="KAH7328777.1"/>
    <property type="molecule type" value="Genomic_DNA"/>
</dbReference>
<dbReference type="Proteomes" id="UP000813444">
    <property type="component" value="Unassembled WGS sequence"/>
</dbReference>
<sequence>MQFMPPILRPLALSWPCLCLLPPGGEMLLRYTACLSPAFACWERRKVRFEVSDPNYKDSIQNRKTNTTSCLPTTYYLHI</sequence>
<evidence type="ECO:0000313" key="3">
    <source>
        <dbReference type="Proteomes" id="UP000813444"/>
    </source>
</evidence>
<organism evidence="2 3">
    <name type="scientific">Stachybotrys elegans</name>
    <dbReference type="NCBI Taxonomy" id="80388"/>
    <lineage>
        <taxon>Eukaryota</taxon>
        <taxon>Fungi</taxon>
        <taxon>Dikarya</taxon>
        <taxon>Ascomycota</taxon>
        <taxon>Pezizomycotina</taxon>
        <taxon>Sordariomycetes</taxon>
        <taxon>Hypocreomycetidae</taxon>
        <taxon>Hypocreales</taxon>
        <taxon>Stachybotryaceae</taxon>
        <taxon>Stachybotrys</taxon>
    </lineage>
</organism>
<comment type="caution">
    <text evidence="2">The sequence shown here is derived from an EMBL/GenBank/DDBJ whole genome shotgun (WGS) entry which is preliminary data.</text>
</comment>
<accession>A0A8K0T7I0</accession>
<keyword evidence="1" id="KW-0732">Signal</keyword>
<reference evidence="2" key="1">
    <citation type="journal article" date="2021" name="Nat. Commun.">
        <title>Genetic determinants of endophytism in the Arabidopsis root mycobiome.</title>
        <authorList>
            <person name="Mesny F."/>
            <person name="Miyauchi S."/>
            <person name="Thiergart T."/>
            <person name="Pickel B."/>
            <person name="Atanasova L."/>
            <person name="Karlsson M."/>
            <person name="Huettel B."/>
            <person name="Barry K.W."/>
            <person name="Haridas S."/>
            <person name="Chen C."/>
            <person name="Bauer D."/>
            <person name="Andreopoulos W."/>
            <person name="Pangilinan J."/>
            <person name="LaButti K."/>
            <person name="Riley R."/>
            <person name="Lipzen A."/>
            <person name="Clum A."/>
            <person name="Drula E."/>
            <person name="Henrissat B."/>
            <person name="Kohler A."/>
            <person name="Grigoriev I.V."/>
            <person name="Martin F.M."/>
            <person name="Hacquard S."/>
        </authorList>
    </citation>
    <scope>NUCLEOTIDE SEQUENCE</scope>
    <source>
        <strain evidence="2">MPI-CAGE-CH-0235</strain>
    </source>
</reference>
<name>A0A8K0T7I0_9HYPO</name>